<feature type="chain" id="PRO_5020760611" evidence="1">
    <location>
        <begin position="19"/>
        <end position="176"/>
    </location>
</feature>
<dbReference type="InterPro" id="IPR034660">
    <property type="entry name" value="DinB/YfiT-like"/>
</dbReference>
<dbReference type="RefSeq" id="WP_137264120.1">
    <property type="nucleotide sequence ID" value="NZ_SZQL01000036.1"/>
</dbReference>
<accession>A0A4U3KQ01</accession>
<gene>
    <name evidence="3" type="ORF">FC093_22730</name>
</gene>
<name>A0A4U3KQ01_9BACT</name>
<dbReference type="Proteomes" id="UP000305848">
    <property type="component" value="Unassembled WGS sequence"/>
</dbReference>
<dbReference type="AlphaFoldDB" id="A0A4U3KQ01"/>
<feature type="domain" description="DinB-like" evidence="2">
    <location>
        <begin position="49"/>
        <end position="159"/>
    </location>
</feature>
<comment type="caution">
    <text evidence="3">The sequence shown here is derived from an EMBL/GenBank/DDBJ whole genome shotgun (WGS) entry which is preliminary data.</text>
</comment>
<dbReference type="EMBL" id="SZQL01000036">
    <property type="protein sequence ID" value="TKK64308.1"/>
    <property type="molecule type" value="Genomic_DNA"/>
</dbReference>
<protein>
    <submittedName>
        <fullName evidence="3">DinB family protein</fullName>
    </submittedName>
</protein>
<sequence length="176" mass="19772">MKYLLIAVFASCIGVAHAQKDTAVSLKSILLEQLKTTHNVKDWFVPADSAIAGLTATQAMWKDSTVNHSIAQLTTHLIFWNEQILAKFKGEKPAAFDGNNNETFSGVTETTWPQTVQKLDSVLTEIENAVMAADENKLKSWYSTLYHIGTHNAYHTGQILYIRKMKGWWDDEKGVK</sequence>
<evidence type="ECO:0000313" key="4">
    <source>
        <dbReference type="Proteomes" id="UP000305848"/>
    </source>
</evidence>
<proteinExistence type="predicted"/>
<dbReference type="OrthoDB" id="9798830at2"/>
<evidence type="ECO:0000313" key="3">
    <source>
        <dbReference type="EMBL" id="TKK64308.1"/>
    </source>
</evidence>
<dbReference type="Pfam" id="PF12867">
    <property type="entry name" value="DinB_2"/>
    <property type="match status" value="1"/>
</dbReference>
<organism evidence="3 4">
    <name type="scientific">Ilyomonas limi</name>
    <dbReference type="NCBI Taxonomy" id="2575867"/>
    <lineage>
        <taxon>Bacteria</taxon>
        <taxon>Pseudomonadati</taxon>
        <taxon>Bacteroidota</taxon>
        <taxon>Chitinophagia</taxon>
        <taxon>Chitinophagales</taxon>
        <taxon>Chitinophagaceae</taxon>
        <taxon>Ilyomonas</taxon>
    </lineage>
</organism>
<feature type="signal peptide" evidence="1">
    <location>
        <begin position="1"/>
        <end position="18"/>
    </location>
</feature>
<evidence type="ECO:0000256" key="1">
    <source>
        <dbReference type="SAM" id="SignalP"/>
    </source>
</evidence>
<dbReference type="InterPro" id="IPR024775">
    <property type="entry name" value="DinB-like"/>
</dbReference>
<dbReference type="Gene3D" id="1.20.120.450">
    <property type="entry name" value="dinb family like domain"/>
    <property type="match status" value="1"/>
</dbReference>
<dbReference type="SUPFAM" id="SSF109854">
    <property type="entry name" value="DinB/YfiT-like putative metalloenzymes"/>
    <property type="match status" value="1"/>
</dbReference>
<evidence type="ECO:0000259" key="2">
    <source>
        <dbReference type="Pfam" id="PF12867"/>
    </source>
</evidence>
<reference evidence="3 4" key="1">
    <citation type="submission" date="2019-05" db="EMBL/GenBank/DDBJ databases">
        <title>Panacibacter sp. strain 17mud1-8 Genome sequencing and assembly.</title>
        <authorList>
            <person name="Chhetri G."/>
        </authorList>
    </citation>
    <scope>NUCLEOTIDE SEQUENCE [LARGE SCALE GENOMIC DNA]</scope>
    <source>
        <strain evidence="3 4">17mud1-8</strain>
    </source>
</reference>
<keyword evidence="1" id="KW-0732">Signal</keyword>
<keyword evidence="4" id="KW-1185">Reference proteome</keyword>